<dbReference type="HOGENOM" id="CLU_000960_28_2_6"/>
<dbReference type="GO" id="GO:0022857">
    <property type="term" value="F:transmembrane transporter activity"/>
    <property type="evidence" value="ECO:0007669"/>
    <property type="project" value="InterPro"/>
</dbReference>
<accession>Q1ZV03</accession>
<feature type="transmembrane region" description="Helical" evidence="5">
    <location>
        <begin position="338"/>
        <end position="358"/>
    </location>
</feature>
<proteinExistence type="predicted"/>
<evidence type="ECO:0000256" key="3">
    <source>
        <dbReference type="ARBA" id="ARBA00022989"/>
    </source>
</evidence>
<evidence type="ECO:0000256" key="1">
    <source>
        <dbReference type="ARBA" id="ARBA00004141"/>
    </source>
</evidence>
<feature type="transmembrane region" description="Helical" evidence="5">
    <location>
        <begin position="172"/>
        <end position="192"/>
    </location>
</feature>
<dbReference type="OrthoDB" id="9812221at2"/>
<keyword evidence="4 5" id="KW-0472">Membrane</keyword>
<evidence type="ECO:0000313" key="7">
    <source>
        <dbReference type="EMBL" id="EAS66257.1"/>
    </source>
</evidence>
<dbReference type="Gene3D" id="1.20.1250.20">
    <property type="entry name" value="MFS general substrate transporter like domains"/>
    <property type="match status" value="1"/>
</dbReference>
<dbReference type="PROSITE" id="PS50850">
    <property type="entry name" value="MFS"/>
    <property type="match status" value="1"/>
</dbReference>
<feature type="transmembrane region" description="Helical" evidence="5">
    <location>
        <begin position="270"/>
        <end position="289"/>
    </location>
</feature>
<evidence type="ECO:0000256" key="2">
    <source>
        <dbReference type="ARBA" id="ARBA00022692"/>
    </source>
</evidence>
<feature type="transmembrane region" description="Helical" evidence="5">
    <location>
        <begin position="204"/>
        <end position="225"/>
    </location>
</feature>
<name>Q1ZV03_PHOAS</name>
<feature type="domain" description="Major facilitator superfamily (MFS) profile" evidence="6">
    <location>
        <begin position="14"/>
        <end position="387"/>
    </location>
</feature>
<feature type="transmembrane region" description="Helical" evidence="5">
    <location>
        <begin position="364"/>
        <end position="384"/>
    </location>
</feature>
<dbReference type="RefSeq" id="WP_005365663.1">
    <property type="nucleotide sequence ID" value="NZ_CH902599.1"/>
</dbReference>
<feature type="transmembrane region" description="Helical" evidence="5">
    <location>
        <begin position="137"/>
        <end position="160"/>
    </location>
</feature>
<dbReference type="CDD" id="cd17321">
    <property type="entry name" value="MFS_MMR_MDR_like"/>
    <property type="match status" value="1"/>
</dbReference>
<dbReference type="eggNOG" id="COG0477">
    <property type="taxonomic scope" value="Bacteria"/>
</dbReference>
<dbReference type="GO" id="GO:0016020">
    <property type="term" value="C:membrane"/>
    <property type="evidence" value="ECO:0007669"/>
    <property type="project" value="UniProtKB-SubCell"/>
</dbReference>
<dbReference type="SUPFAM" id="SSF103473">
    <property type="entry name" value="MFS general substrate transporter"/>
    <property type="match status" value="1"/>
</dbReference>
<feature type="transmembrane region" description="Helical" evidence="5">
    <location>
        <begin position="80"/>
        <end position="103"/>
    </location>
</feature>
<dbReference type="PANTHER" id="PTHR42718:SF39">
    <property type="entry name" value="ACTINORHODIN TRANSPORTER-RELATED"/>
    <property type="match status" value="1"/>
</dbReference>
<organism evidence="7 8">
    <name type="scientific">Photobacterium angustum (strain S14 / CCUG 15956)</name>
    <name type="common">Vibrio sp. (strain S14 / CCUG 15956)</name>
    <dbReference type="NCBI Taxonomy" id="314292"/>
    <lineage>
        <taxon>Bacteria</taxon>
        <taxon>Pseudomonadati</taxon>
        <taxon>Pseudomonadota</taxon>
        <taxon>Gammaproteobacteria</taxon>
        <taxon>Vibrionales</taxon>
        <taxon>Vibrionaceae</taxon>
        <taxon>Photobacterium</taxon>
    </lineage>
</organism>
<dbReference type="InterPro" id="IPR036259">
    <property type="entry name" value="MFS_trans_sf"/>
</dbReference>
<evidence type="ECO:0000256" key="5">
    <source>
        <dbReference type="SAM" id="Phobius"/>
    </source>
</evidence>
<reference evidence="7 8" key="1">
    <citation type="journal article" date="2009" name="Proc. Natl. Acad. Sci. U.S.A.">
        <title>The genomic basis of trophic strategy in marine bacteria.</title>
        <authorList>
            <person name="Lauro F.M."/>
            <person name="McDougald D."/>
            <person name="Thomas T."/>
            <person name="Williams T.J."/>
            <person name="Egan S."/>
            <person name="Rice S."/>
            <person name="DeMaere M.Z."/>
            <person name="Ting L."/>
            <person name="Ertan H."/>
            <person name="Johnson J."/>
            <person name="Ferriera S."/>
            <person name="Lapidus A."/>
            <person name="Anderson I."/>
            <person name="Kyrpides N."/>
            <person name="Munk A.C."/>
            <person name="Detter C."/>
            <person name="Han C.S."/>
            <person name="Brown M.V."/>
            <person name="Robb F.T."/>
            <person name="Kjelleberg S."/>
            <person name="Cavicchioli R."/>
        </authorList>
    </citation>
    <scope>NUCLEOTIDE SEQUENCE [LARGE SCALE GENOMIC DNA]</scope>
    <source>
        <strain evidence="7 8">S14</strain>
    </source>
</reference>
<gene>
    <name evidence="7" type="ORF">VAS14_13109</name>
</gene>
<evidence type="ECO:0000256" key="4">
    <source>
        <dbReference type="ARBA" id="ARBA00023136"/>
    </source>
</evidence>
<feature type="transmembrane region" description="Helical" evidence="5">
    <location>
        <begin position="309"/>
        <end position="326"/>
    </location>
</feature>
<evidence type="ECO:0000313" key="8">
    <source>
        <dbReference type="Proteomes" id="UP000001603"/>
    </source>
</evidence>
<protein>
    <submittedName>
        <fullName evidence="7">Probable MFS transporter</fullName>
    </submittedName>
</protein>
<sequence>MVSRLKNNELSLIGLLLLVIGQVLPQIDFSIVNVALDVIGQSLKTDKTGLVLVVSLYGLSFAALIATGGKLGDKYGRKRLFMIGIMGFCIASAICGIATNILTMLTGRVLQGICAAILLPQILATIHTTLEGERHRFAVGIYTSIAGLSVVIGQVLGGWMVSANIWDLGWRIAFFVNVPICLIIFVFGFFYIPETKNTSAQQHMDVKGIILFILLLSFIIIPVTLAEHWPLLWWLVIGSVPLTMIFWRVEKNTEESGRKPILPPSLFKRPMVINGFVSEITVTFAYPGYLFVTALCLQSELHYSSIESGNTFIALGAMFFTGSLVSKSLSQNIGDHKTYALGAILTVIGFLGTIVLISDYQANIRFYELWIATGAVGFGNSIMLTSA</sequence>
<dbReference type="AlphaFoldDB" id="Q1ZV03"/>
<dbReference type="Proteomes" id="UP000001603">
    <property type="component" value="Unassembled WGS sequence"/>
</dbReference>
<feature type="transmembrane region" description="Helical" evidence="5">
    <location>
        <begin position="109"/>
        <end position="130"/>
    </location>
</feature>
<dbReference type="InterPro" id="IPR020846">
    <property type="entry name" value="MFS_dom"/>
</dbReference>
<comment type="subcellular location">
    <subcellularLocation>
        <location evidence="1">Membrane</location>
        <topology evidence="1">Multi-pass membrane protein</topology>
    </subcellularLocation>
</comment>
<dbReference type="PANTHER" id="PTHR42718">
    <property type="entry name" value="MAJOR FACILITATOR SUPERFAMILY MULTIDRUG TRANSPORTER MFSC"/>
    <property type="match status" value="1"/>
</dbReference>
<keyword evidence="3 5" id="KW-1133">Transmembrane helix</keyword>
<keyword evidence="2 5" id="KW-0812">Transmembrane</keyword>
<feature type="transmembrane region" description="Helical" evidence="5">
    <location>
        <begin position="231"/>
        <end position="249"/>
    </location>
</feature>
<feature type="transmembrane region" description="Helical" evidence="5">
    <location>
        <begin position="49"/>
        <end position="68"/>
    </location>
</feature>
<dbReference type="InterPro" id="IPR011701">
    <property type="entry name" value="MFS"/>
</dbReference>
<dbReference type="Pfam" id="PF07690">
    <property type="entry name" value="MFS_1"/>
    <property type="match status" value="1"/>
</dbReference>
<evidence type="ECO:0000259" key="6">
    <source>
        <dbReference type="PROSITE" id="PS50850"/>
    </source>
</evidence>
<dbReference type="EMBL" id="AAOJ01000001">
    <property type="protein sequence ID" value="EAS66257.1"/>
    <property type="molecule type" value="Genomic_DNA"/>
</dbReference>
<comment type="caution">
    <text evidence="7">The sequence shown here is derived from an EMBL/GenBank/DDBJ whole genome shotgun (WGS) entry which is preliminary data.</text>
</comment>